<comment type="caution">
    <text evidence="6">The sequence shown here is derived from an EMBL/GenBank/DDBJ whole genome shotgun (WGS) entry which is preliminary data.</text>
</comment>
<dbReference type="InterPro" id="IPR057326">
    <property type="entry name" value="KR_dom"/>
</dbReference>
<dbReference type="GO" id="GO:0016491">
    <property type="term" value="F:oxidoreductase activity"/>
    <property type="evidence" value="ECO:0007669"/>
    <property type="project" value="UniProtKB-KW"/>
</dbReference>
<evidence type="ECO:0000313" key="7">
    <source>
        <dbReference type="Proteomes" id="UP000009877"/>
    </source>
</evidence>
<feature type="domain" description="Ketoreductase" evidence="5">
    <location>
        <begin position="22"/>
        <end position="204"/>
    </location>
</feature>
<dbReference type="PANTHER" id="PTHR42879:SF2">
    <property type="entry name" value="3-OXOACYL-[ACYL-CARRIER-PROTEIN] REDUCTASE FABG"/>
    <property type="match status" value="1"/>
</dbReference>
<evidence type="ECO:0000259" key="5">
    <source>
        <dbReference type="SMART" id="SM00822"/>
    </source>
</evidence>
<gene>
    <name evidence="6" type="ORF">C884_02219</name>
</gene>
<dbReference type="SMART" id="SM00822">
    <property type="entry name" value="PKS_KR"/>
    <property type="match status" value="1"/>
</dbReference>
<keyword evidence="2" id="KW-0560">Oxidoreductase</keyword>
<sequence>MSAATERNQMSEQNQTEGTGRRAALVTGGSRGIGAALSLRLAQDGFDVAVNYRSGAEAAQETVEQLRELGVEAIAVQGDVADLEQMKAAAASAIEAFGQLDVVVNNAGISKDVLISSMQTEDWRSVMDVNFGGVFNGTKAVLEHFMSRGTGSIINMSSVMGERGWVGEANYSASKGAINAFTRCSAVELARFGIRVNAVMPGFVPTELVEELVAKSGAGIKRQLPMRRFGAVEQIAGVVSFLAGEDSAYMTGECLAVDGGAAAQLGLGRPK</sequence>
<evidence type="ECO:0000256" key="1">
    <source>
        <dbReference type="ARBA" id="ARBA00006484"/>
    </source>
</evidence>
<protein>
    <submittedName>
        <fullName evidence="6">3-oxoacyl-[acyl-carrier protein] reductase</fullName>
    </submittedName>
</protein>
<proteinExistence type="inferred from homology"/>
<dbReference type="STRING" id="71999.KPaMU14_09130"/>
<comment type="similarity">
    <text evidence="1 3">Belongs to the short-chain dehydrogenases/reductases (SDR) family.</text>
</comment>
<feature type="region of interest" description="Disordered" evidence="4">
    <location>
        <begin position="1"/>
        <end position="23"/>
    </location>
</feature>
<keyword evidence="7" id="KW-1185">Reference proteome</keyword>
<dbReference type="AlphaFoldDB" id="M2XW73"/>
<dbReference type="PRINTS" id="PR00081">
    <property type="entry name" value="GDHRDH"/>
</dbReference>
<reference evidence="6 7" key="1">
    <citation type="journal article" date="2014" name="Genome Announc.">
        <title>Draft Genome Sequence of Kocuria palustris PEL.</title>
        <authorList>
            <person name="Sharma G."/>
            <person name="Khatri I."/>
            <person name="Subramanian S."/>
        </authorList>
    </citation>
    <scope>NUCLEOTIDE SEQUENCE [LARGE SCALE GENOMIC DNA]</scope>
    <source>
        <strain evidence="6 7">PEL</strain>
    </source>
</reference>
<evidence type="ECO:0000313" key="6">
    <source>
        <dbReference type="EMBL" id="EME37063.1"/>
    </source>
</evidence>
<dbReference type="InterPro" id="IPR036291">
    <property type="entry name" value="NAD(P)-bd_dom_sf"/>
</dbReference>
<dbReference type="InterPro" id="IPR002347">
    <property type="entry name" value="SDR_fam"/>
</dbReference>
<dbReference type="Proteomes" id="UP000009877">
    <property type="component" value="Unassembled WGS sequence"/>
</dbReference>
<evidence type="ECO:0000256" key="2">
    <source>
        <dbReference type="ARBA" id="ARBA00023002"/>
    </source>
</evidence>
<organism evidence="6 7">
    <name type="scientific">Kocuria palustris PEL</name>
    <dbReference type="NCBI Taxonomy" id="1236550"/>
    <lineage>
        <taxon>Bacteria</taxon>
        <taxon>Bacillati</taxon>
        <taxon>Actinomycetota</taxon>
        <taxon>Actinomycetes</taxon>
        <taxon>Micrococcales</taxon>
        <taxon>Micrococcaceae</taxon>
        <taxon>Kocuria</taxon>
    </lineage>
</organism>
<dbReference type="FunFam" id="3.40.50.720:FF:000173">
    <property type="entry name" value="3-oxoacyl-[acyl-carrier protein] reductase"/>
    <property type="match status" value="1"/>
</dbReference>
<dbReference type="InterPro" id="IPR050259">
    <property type="entry name" value="SDR"/>
</dbReference>
<dbReference type="PRINTS" id="PR00080">
    <property type="entry name" value="SDRFAMILY"/>
</dbReference>
<dbReference type="Pfam" id="PF00106">
    <property type="entry name" value="adh_short"/>
    <property type="match status" value="1"/>
</dbReference>
<dbReference type="NCBIfam" id="NF005559">
    <property type="entry name" value="PRK07231.1"/>
    <property type="match status" value="1"/>
</dbReference>
<evidence type="ECO:0000256" key="4">
    <source>
        <dbReference type="SAM" id="MobiDB-lite"/>
    </source>
</evidence>
<dbReference type="PANTHER" id="PTHR42879">
    <property type="entry name" value="3-OXOACYL-(ACYL-CARRIER-PROTEIN) REDUCTASE"/>
    <property type="match status" value="1"/>
</dbReference>
<feature type="compositionally biased region" description="Polar residues" evidence="4">
    <location>
        <begin position="1"/>
        <end position="18"/>
    </location>
</feature>
<dbReference type="NCBIfam" id="NF009466">
    <property type="entry name" value="PRK12826.1-2"/>
    <property type="match status" value="1"/>
</dbReference>
<dbReference type="SUPFAM" id="SSF51735">
    <property type="entry name" value="NAD(P)-binding Rossmann-fold domains"/>
    <property type="match status" value="1"/>
</dbReference>
<evidence type="ECO:0000256" key="3">
    <source>
        <dbReference type="RuleBase" id="RU000363"/>
    </source>
</evidence>
<name>M2XW73_9MICC</name>
<accession>M2XW73</accession>
<dbReference type="EMBL" id="ANHZ02000006">
    <property type="protein sequence ID" value="EME37063.1"/>
    <property type="molecule type" value="Genomic_DNA"/>
</dbReference>
<dbReference type="Gene3D" id="3.40.50.720">
    <property type="entry name" value="NAD(P)-binding Rossmann-like Domain"/>
    <property type="match status" value="1"/>
</dbReference>